<dbReference type="PANTHER" id="PTHR30093">
    <property type="entry name" value="GENERAL SECRETION PATHWAY PROTEIN G"/>
    <property type="match status" value="1"/>
</dbReference>
<dbReference type="InterPro" id="IPR045584">
    <property type="entry name" value="Pilin-like"/>
</dbReference>
<reference evidence="2 3" key="1">
    <citation type="submission" date="2020-07" db="EMBL/GenBank/DDBJ databases">
        <title>Thermogemmata thermophila gen. nov., sp. nov., a novel moderate thermophilic planctomycete from a Kamchatka hot spring.</title>
        <authorList>
            <person name="Elcheninov A.G."/>
            <person name="Podosokorskaya O.A."/>
            <person name="Kovaleva O.L."/>
            <person name="Novikov A."/>
            <person name="Bonch-Osmolovskaya E.A."/>
            <person name="Toshchakov S.V."/>
            <person name="Kublanov I.V."/>
        </authorList>
    </citation>
    <scope>NUCLEOTIDE SEQUENCE [LARGE SCALE GENOMIC DNA]</scope>
    <source>
        <strain evidence="2 3">2918</strain>
    </source>
</reference>
<dbReference type="Pfam" id="PF07963">
    <property type="entry name" value="N_methyl"/>
    <property type="match status" value="1"/>
</dbReference>
<dbReference type="Proteomes" id="UP000542342">
    <property type="component" value="Unassembled WGS sequence"/>
</dbReference>
<dbReference type="NCBIfam" id="TIGR02532">
    <property type="entry name" value="IV_pilin_GFxxxE"/>
    <property type="match status" value="1"/>
</dbReference>
<name>A0A7V8VCK2_9BACT</name>
<dbReference type="SUPFAM" id="SSF54523">
    <property type="entry name" value="Pili subunits"/>
    <property type="match status" value="1"/>
</dbReference>
<comment type="caution">
    <text evidence="2">The sequence shown here is derived from an EMBL/GenBank/DDBJ whole genome shotgun (WGS) entry which is preliminary data.</text>
</comment>
<protein>
    <submittedName>
        <fullName evidence="2">DUF1559 domain-containing protein</fullName>
    </submittedName>
</protein>
<feature type="domain" description="DUF1559" evidence="1">
    <location>
        <begin position="33"/>
        <end position="283"/>
    </location>
</feature>
<accession>A0A7V8VCK2</accession>
<dbReference type="Gene3D" id="3.30.700.10">
    <property type="entry name" value="Glycoprotein, Type 4 Pilin"/>
    <property type="match status" value="1"/>
</dbReference>
<evidence type="ECO:0000259" key="1">
    <source>
        <dbReference type="Pfam" id="PF07596"/>
    </source>
</evidence>
<evidence type="ECO:0000313" key="3">
    <source>
        <dbReference type="Proteomes" id="UP000542342"/>
    </source>
</evidence>
<dbReference type="InterPro" id="IPR012902">
    <property type="entry name" value="N_methyl_site"/>
</dbReference>
<keyword evidence="3" id="KW-1185">Reference proteome</keyword>
<proteinExistence type="predicted"/>
<dbReference type="PANTHER" id="PTHR30093:SF2">
    <property type="entry name" value="TYPE II SECRETION SYSTEM PROTEIN H"/>
    <property type="match status" value="1"/>
</dbReference>
<dbReference type="InterPro" id="IPR011453">
    <property type="entry name" value="DUF1559"/>
</dbReference>
<sequence>MRRSAPKAFSLIEALVVIAILAILQGLLLAAIQRVRLAAARLVCANNLRQSALALHQYHDTHNGLPSGVRRLQTGEPMPLASWRTFILPYIEQQALWDASVQAYRQDPYFHRQAHEYVRTRVIPLYICTLDYRVQTAWDVTSNWGFNVTVALSSYLGVSGTQSTLRNGVLYDNSRVQLVHIRDGTSQTLMIGERPPSADLVYGWWYAGWGQYGNGQLDTHLGATEVNLYDTWYRGCPVGPYGYGPGQLENYCSAFHFWSQHPGGAHFAFADGSVRLLSYSIGPQTLAALATRQGGEVIHLAD</sequence>
<dbReference type="AlphaFoldDB" id="A0A7V8VCK2"/>
<organism evidence="2 3">
    <name type="scientific">Thermogemmata fonticola</name>
    <dbReference type="NCBI Taxonomy" id="2755323"/>
    <lineage>
        <taxon>Bacteria</taxon>
        <taxon>Pseudomonadati</taxon>
        <taxon>Planctomycetota</taxon>
        <taxon>Planctomycetia</taxon>
        <taxon>Gemmatales</taxon>
        <taxon>Gemmataceae</taxon>
        <taxon>Thermogemmata</taxon>
    </lineage>
</organism>
<dbReference type="EMBL" id="JACEFB010000002">
    <property type="protein sequence ID" value="MBA2225297.1"/>
    <property type="molecule type" value="Genomic_DNA"/>
</dbReference>
<dbReference type="InterPro" id="IPR027558">
    <property type="entry name" value="Pre_pil_HX9DG_C"/>
</dbReference>
<dbReference type="Pfam" id="PF07596">
    <property type="entry name" value="SBP_bac_10"/>
    <property type="match status" value="1"/>
</dbReference>
<dbReference type="NCBIfam" id="TIGR04294">
    <property type="entry name" value="pre_pil_HX9DG"/>
    <property type="match status" value="1"/>
</dbReference>
<gene>
    <name evidence="2" type="ORF">H0921_03870</name>
</gene>
<evidence type="ECO:0000313" key="2">
    <source>
        <dbReference type="EMBL" id="MBA2225297.1"/>
    </source>
</evidence>
<dbReference type="RefSeq" id="WP_194537136.1">
    <property type="nucleotide sequence ID" value="NZ_JACEFB010000002.1"/>
</dbReference>